<proteinExistence type="inferred from homology"/>
<keyword evidence="11" id="KW-1185">Reference proteome</keyword>
<evidence type="ECO:0000256" key="2">
    <source>
        <dbReference type="ARBA" id="ARBA00022630"/>
    </source>
</evidence>
<dbReference type="SMART" id="SM00904">
    <property type="entry name" value="Flavokinase"/>
    <property type="match status" value="1"/>
</dbReference>
<gene>
    <name evidence="10" type="primary">ribF</name>
    <name evidence="10" type="ORF">ERS672216_00762</name>
</gene>
<dbReference type="GO" id="GO:0003919">
    <property type="term" value="F:FMN adenylyltransferase activity"/>
    <property type="evidence" value="ECO:0007669"/>
    <property type="project" value="UniProtKB-UniRule"/>
</dbReference>
<dbReference type="UniPathway" id="UPA00276">
    <property type="reaction ID" value="UER00406"/>
</dbReference>
<reference evidence="10 11" key="1">
    <citation type="submission" date="2016-02" db="EMBL/GenBank/DDBJ databases">
        <authorList>
            <consortium name="Pathogen Informatics"/>
        </authorList>
    </citation>
    <scope>NUCLEOTIDE SEQUENCE [LARGE SCALE GENOMIC DNA]</scope>
    <source>
        <strain evidence="10 11">RC20</strain>
    </source>
</reference>
<dbReference type="Gene3D" id="3.40.50.620">
    <property type="entry name" value="HUPs"/>
    <property type="match status" value="1"/>
</dbReference>
<dbReference type="SUPFAM" id="SSF82114">
    <property type="entry name" value="Riboflavin kinase-like"/>
    <property type="match status" value="1"/>
</dbReference>
<name>A0A128EFH3_9BACT</name>
<comment type="pathway">
    <text evidence="8">Cofactor biosynthesis; FMN biosynthesis; FMN from riboflavin (ATP route): step 1/1.</text>
</comment>
<comment type="function">
    <text evidence="1">Catalyzes the phosphorylation of riboflavin to FMN followed by the adenylation of FMN to FAD.</text>
</comment>
<comment type="similarity">
    <text evidence="8">Belongs to the ribF family.</text>
</comment>
<keyword evidence="8 10" id="KW-0548">Nucleotidyltransferase</keyword>
<keyword evidence="8 10" id="KW-0418">Kinase</keyword>
<accession>A0A128EFH3</accession>
<dbReference type="GO" id="GO:0005524">
    <property type="term" value="F:ATP binding"/>
    <property type="evidence" value="ECO:0007669"/>
    <property type="project" value="UniProtKB-UniRule"/>
</dbReference>
<dbReference type="PIRSF" id="PIRSF004491">
    <property type="entry name" value="FAD_Synth"/>
    <property type="match status" value="1"/>
</dbReference>
<organism evidence="10 11">
    <name type="scientific">Campylobacter geochelonis</name>
    <dbReference type="NCBI Taxonomy" id="1780362"/>
    <lineage>
        <taxon>Bacteria</taxon>
        <taxon>Pseudomonadati</taxon>
        <taxon>Campylobacterota</taxon>
        <taxon>Epsilonproteobacteria</taxon>
        <taxon>Campylobacterales</taxon>
        <taxon>Campylobacteraceae</taxon>
        <taxon>Campylobacter</taxon>
    </lineage>
</organism>
<dbReference type="InterPro" id="IPR023468">
    <property type="entry name" value="Riboflavin_kinase"/>
</dbReference>
<evidence type="ECO:0000259" key="9">
    <source>
        <dbReference type="SMART" id="SM00904"/>
    </source>
</evidence>
<dbReference type="Proteomes" id="UP000069632">
    <property type="component" value="Unassembled WGS sequence"/>
</dbReference>
<dbReference type="EC" id="2.7.7.2" evidence="8"/>
<dbReference type="EC" id="2.7.1.26" evidence="8"/>
<comment type="pathway">
    <text evidence="8">Cofactor biosynthesis; FAD biosynthesis; FAD from FMN: step 1/1.</text>
</comment>
<keyword evidence="2 8" id="KW-0285">Flavoprotein</keyword>
<dbReference type="RefSeq" id="WP_075531562.1">
    <property type="nucleotide sequence ID" value="NZ_CP053844.1"/>
</dbReference>
<dbReference type="GO" id="GO:0008531">
    <property type="term" value="F:riboflavin kinase activity"/>
    <property type="evidence" value="ECO:0007669"/>
    <property type="project" value="UniProtKB-UniRule"/>
</dbReference>
<protein>
    <recommendedName>
        <fullName evidence="8">Riboflavin biosynthesis protein</fullName>
    </recommendedName>
    <domain>
        <recommendedName>
            <fullName evidence="8">Riboflavin kinase</fullName>
            <ecNumber evidence="8">2.7.1.26</ecNumber>
        </recommendedName>
        <alternativeName>
            <fullName evidence="8">Flavokinase</fullName>
        </alternativeName>
    </domain>
    <domain>
        <recommendedName>
            <fullName evidence="8">FMN adenylyltransferase</fullName>
            <ecNumber evidence="8">2.7.7.2</ecNumber>
        </recommendedName>
        <alternativeName>
            <fullName evidence="8">FAD pyrophosphorylase</fullName>
        </alternativeName>
        <alternativeName>
            <fullName evidence="8">FAD synthase</fullName>
        </alternativeName>
    </domain>
</protein>
<dbReference type="AlphaFoldDB" id="A0A128EFH3"/>
<dbReference type="SUPFAM" id="SSF52374">
    <property type="entry name" value="Nucleotidylyl transferase"/>
    <property type="match status" value="1"/>
</dbReference>
<evidence type="ECO:0000256" key="8">
    <source>
        <dbReference type="PIRNR" id="PIRNR004491"/>
    </source>
</evidence>
<keyword evidence="5 8" id="KW-0547">Nucleotide-binding</keyword>
<dbReference type="NCBIfam" id="TIGR00083">
    <property type="entry name" value="ribF"/>
    <property type="match status" value="1"/>
</dbReference>
<dbReference type="InterPro" id="IPR002606">
    <property type="entry name" value="Riboflavin_kinase_bac"/>
</dbReference>
<dbReference type="PANTHER" id="PTHR22749">
    <property type="entry name" value="RIBOFLAVIN KINASE/FMN ADENYLYLTRANSFERASE"/>
    <property type="match status" value="1"/>
</dbReference>
<evidence type="ECO:0000256" key="3">
    <source>
        <dbReference type="ARBA" id="ARBA00022643"/>
    </source>
</evidence>
<evidence type="ECO:0000256" key="1">
    <source>
        <dbReference type="ARBA" id="ARBA00002121"/>
    </source>
</evidence>
<evidence type="ECO:0000256" key="6">
    <source>
        <dbReference type="ARBA" id="ARBA00022840"/>
    </source>
</evidence>
<keyword evidence="4 8" id="KW-0808">Transferase</keyword>
<evidence type="ECO:0000313" key="10">
    <source>
        <dbReference type="EMBL" id="CZE47193.1"/>
    </source>
</evidence>
<keyword evidence="6 8" id="KW-0067">ATP-binding</keyword>
<dbReference type="GO" id="GO:0009231">
    <property type="term" value="P:riboflavin biosynthetic process"/>
    <property type="evidence" value="ECO:0007669"/>
    <property type="project" value="InterPro"/>
</dbReference>
<dbReference type="GO" id="GO:0006747">
    <property type="term" value="P:FAD biosynthetic process"/>
    <property type="evidence" value="ECO:0007669"/>
    <property type="project" value="UniProtKB-UniRule"/>
</dbReference>
<dbReference type="EMBL" id="FIZP01000002">
    <property type="protein sequence ID" value="CZE47193.1"/>
    <property type="molecule type" value="Genomic_DNA"/>
</dbReference>
<keyword evidence="8" id="KW-0274">FAD</keyword>
<dbReference type="Pfam" id="PF01687">
    <property type="entry name" value="Flavokinase"/>
    <property type="match status" value="1"/>
</dbReference>
<feature type="domain" description="Riboflavin kinase" evidence="9">
    <location>
        <begin position="148"/>
        <end position="270"/>
    </location>
</feature>
<keyword evidence="3 8" id="KW-0288">FMN</keyword>
<comment type="catalytic activity">
    <reaction evidence="7 8">
        <text>riboflavin + ATP = FMN + ADP + H(+)</text>
        <dbReference type="Rhea" id="RHEA:14357"/>
        <dbReference type="ChEBI" id="CHEBI:15378"/>
        <dbReference type="ChEBI" id="CHEBI:30616"/>
        <dbReference type="ChEBI" id="CHEBI:57986"/>
        <dbReference type="ChEBI" id="CHEBI:58210"/>
        <dbReference type="ChEBI" id="CHEBI:456216"/>
        <dbReference type="EC" id="2.7.1.26"/>
    </reaction>
</comment>
<dbReference type="InterPro" id="IPR023465">
    <property type="entry name" value="Riboflavin_kinase_dom_sf"/>
</dbReference>
<dbReference type="GO" id="GO:0009398">
    <property type="term" value="P:FMN biosynthetic process"/>
    <property type="evidence" value="ECO:0007669"/>
    <property type="project" value="UniProtKB-UniRule"/>
</dbReference>
<comment type="catalytic activity">
    <reaction evidence="8">
        <text>FMN + ATP + H(+) = FAD + diphosphate</text>
        <dbReference type="Rhea" id="RHEA:17237"/>
        <dbReference type="ChEBI" id="CHEBI:15378"/>
        <dbReference type="ChEBI" id="CHEBI:30616"/>
        <dbReference type="ChEBI" id="CHEBI:33019"/>
        <dbReference type="ChEBI" id="CHEBI:57692"/>
        <dbReference type="ChEBI" id="CHEBI:58210"/>
        <dbReference type="EC" id="2.7.7.2"/>
    </reaction>
</comment>
<dbReference type="OrthoDB" id="9803667at2"/>
<dbReference type="InterPro" id="IPR015865">
    <property type="entry name" value="Riboflavin_kinase_bac/euk"/>
</dbReference>
<sequence length="273" mass="31195">MKIDKSKIKAIAIGRFDGLHLAHFELIKRLGENGALVIIKDSKPKLTPKREDYLKIPCFYYKIEDIKHLSGEEFIQILKDEFVNLEKIVVGYDFEFGFNRAWKAKNIKEFFKGEVEIVDEFFLNKVSVHSKLIRSMLESGDIKGANELLGRKYFIKGEVVKGQGLGAKELFATLNLDVKDYFLPKEGVYATRCMVNNKAYKSVSFIGHRVSTDGEFSIETHILDDFCDVMATEAKVEFVKFIRDNAKFTSLKALKEQIKSDIAQAKQALESEN</sequence>
<dbReference type="NCBIfam" id="NF004162">
    <property type="entry name" value="PRK05627.1-5"/>
    <property type="match status" value="1"/>
</dbReference>
<evidence type="ECO:0000256" key="5">
    <source>
        <dbReference type="ARBA" id="ARBA00022741"/>
    </source>
</evidence>
<dbReference type="UniPathway" id="UPA00277">
    <property type="reaction ID" value="UER00407"/>
</dbReference>
<evidence type="ECO:0000313" key="11">
    <source>
        <dbReference type="Proteomes" id="UP000069632"/>
    </source>
</evidence>
<dbReference type="InterPro" id="IPR014729">
    <property type="entry name" value="Rossmann-like_a/b/a_fold"/>
</dbReference>
<dbReference type="PANTHER" id="PTHR22749:SF6">
    <property type="entry name" value="RIBOFLAVIN KINASE"/>
    <property type="match status" value="1"/>
</dbReference>
<evidence type="ECO:0000256" key="4">
    <source>
        <dbReference type="ARBA" id="ARBA00022679"/>
    </source>
</evidence>
<dbReference type="Gene3D" id="2.40.30.30">
    <property type="entry name" value="Riboflavin kinase-like"/>
    <property type="match status" value="1"/>
</dbReference>
<evidence type="ECO:0000256" key="7">
    <source>
        <dbReference type="ARBA" id="ARBA00047880"/>
    </source>
</evidence>